<dbReference type="InParanoid" id="A0A1B7N098"/>
<evidence type="ECO:0000313" key="1">
    <source>
        <dbReference type="EMBL" id="OAX38275.1"/>
    </source>
</evidence>
<proteinExistence type="predicted"/>
<accession>A0A1B7N098</accession>
<dbReference type="OrthoDB" id="2606964at2759"/>
<dbReference type="EMBL" id="KV448303">
    <property type="protein sequence ID" value="OAX38275.1"/>
    <property type="molecule type" value="Genomic_DNA"/>
</dbReference>
<keyword evidence="2" id="KW-1185">Reference proteome</keyword>
<sequence>MGYVYIHNNTSSAIHVRITADGESGSPDFFGLSSGRNDKWSRNKLQVCTVLRDDTNKTEIFVVKPDMTYAIG</sequence>
<name>A0A1B7N098_9AGAM</name>
<dbReference type="Proteomes" id="UP000092154">
    <property type="component" value="Unassembled WGS sequence"/>
</dbReference>
<dbReference type="AlphaFoldDB" id="A0A1B7N098"/>
<organism evidence="1 2">
    <name type="scientific">Rhizopogon vinicolor AM-OR11-026</name>
    <dbReference type="NCBI Taxonomy" id="1314800"/>
    <lineage>
        <taxon>Eukaryota</taxon>
        <taxon>Fungi</taxon>
        <taxon>Dikarya</taxon>
        <taxon>Basidiomycota</taxon>
        <taxon>Agaricomycotina</taxon>
        <taxon>Agaricomycetes</taxon>
        <taxon>Agaricomycetidae</taxon>
        <taxon>Boletales</taxon>
        <taxon>Suillineae</taxon>
        <taxon>Rhizopogonaceae</taxon>
        <taxon>Rhizopogon</taxon>
    </lineage>
</organism>
<gene>
    <name evidence="1" type="ORF">K503DRAFT_770645</name>
</gene>
<protein>
    <submittedName>
        <fullName evidence="1">Uncharacterized protein</fullName>
    </submittedName>
</protein>
<reference evidence="1 2" key="1">
    <citation type="submission" date="2016-06" db="EMBL/GenBank/DDBJ databases">
        <title>Comparative genomics of the ectomycorrhizal sister species Rhizopogon vinicolor and Rhizopogon vesiculosus (Basidiomycota: Boletales) reveals a divergence of the mating type B locus.</title>
        <authorList>
            <consortium name="DOE Joint Genome Institute"/>
            <person name="Mujic A.B."/>
            <person name="Kuo A."/>
            <person name="Tritt A."/>
            <person name="Lipzen A."/>
            <person name="Chen C."/>
            <person name="Johnson J."/>
            <person name="Sharma A."/>
            <person name="Barry K."/>
            <person name="Grigoriev I.V."/>
            <person name="Spatafora J.W."/>
        </authorList>
    </citation>
    <scope>NUCLEOTIDE SEQUENCE [LARGE SCALE GENOMIC DNA]</scope>
    <source>
        <strain evidence="1 2">AM-OR11-026</strain>
    </source>
</reference>
<evidence type="ECO:0000313" key="2">
    <source>
        <dbReference type="Proteomes" id="UP000092154"/>
    </source>
</evidence>